<dbReference type="GO" id="GO:0003677">
    <property type="term" value="F:DNA binding"/>
    <property type="evidence" value="ECO:0007669"/>
    <property type="project" value="UniProtKB-KW"/>
</dbReference>
<evidence type="ECO:0000313" key="2">
    <source>
        <dbReference type="Proteomes" id="UP000382040"/>
    </source>
</evidence>
<proteinExistence type="predicted"/>
<dbReference type="AlphaFoldDB" id="A0A5E5BSV7"/>
<organism evidence="1 2">
    <name type="scientific">Pandoraea bronchicola</name>
    <dbReference type="NCBI Taxonomy" id="2508287"/>
    <lineage>
        <taxon>Bacteria</taxon>
        <taxon>Pseudomonadati</taxon>
        <taxon>Pseudomonadota</taxon>
        <taxon>Betaproteobacteria</taxon>
        <taxon>Burkholderiales</taxon>
        <taxon>Burkholderiaceae</taxon>
        <taxon>Pandoraea</taxon>
    </lineage>
</organism>
<keyword evidence="1" id="KW-0238">DNA-binding</keyword>
<reference evidence="1 2" key="1">
    <citation type="submission" date="2019-08" db="EMBL/GenBank/DDBJ databases">
        <authorList>
            <person name="Peeters C."/>
        </authorList>
    </citation>
    <scope>NUCLEOTIDE SEQUENCE [LARGE SCALE GENOMIC DNA]</scope>
    <source>
        <strain evidence="1 2">LMG 20603</strain>
    </source>
</reference>
<sequence>MKIRDLPVWDPAEFLTDEETIAAYLAEAARDPDPAFYQRALDTVARARAKSGKTD</sequence>
<name>A0A5E5BSV7_9BURK</name>
<keyword evidence="2" id="KW-1185">Reference proteome</keyword>
<dbReference type="EMBL" id="CABPST010000005">
    <property type="protein sequence ID" value="VVE88397.1"/>
    <property type="molecule type" value="Genomic_DNA"/>
</dbReference>
<dbReference type="RefSeq" id="WP_174977894.1">
    <property type="nucleotide sequence ID" value="NZ_CABPST010000005.1"/>
</dbReference>
<accession>A0A5E5BSV7</accession>
<protein>
    <submittedName>
        <fullName evidence="1">DNA-binding protein</fullName>
    </submittedName>
</protein>
<dbReference type="Proteomes" id="UP000382040">
    <property type="component" value="Unassembled WGS sequence"/>
</dbReference>
<evidence type="ECO:0000313" key="1">
    <source>
        <dbReference type="EMBL" id="VVE88397.1"/>
    </source>
</evidence>
<gene>
    <name evidence="1" type="ORF">PBR20603_02352</name>
</gene>